<dbReference type="OrthoDB" id="2250876at2759"/>
<protein>
    <submittedName>
        <fullName evidence="2">Uncharacterized protein</fullName>
    </submittedName>
</protein>
<accession>A0A1X2H1N0</accession>
<evidence type="ECO:0000256" key="1">
    <source>
        <dbReference type="SAM" id="MobiDB-lite"/>
    </source>
</evidence>
<comment type="caution">
    <text evidence="2">The sequence shown here is derived from an EMBL/GenBank/DDBJ whole genome shotgun (WGS) entry which is preliminary data.</text>
</comment>
<dbReference type="Proteomes" id="UP000242180">
    <property type="component" value="Unassembled WGS sequence"/>
</dbReference>
<dbReference type="STRING" id="13706.A0A1X2H1N0"/>
<evidence type="ECO:0000313" key="2">
    <source>
        <dbReference type="EMBL" id="ORY91323.1"/>
    </source>
</evidence>
<dbReference type="AlphaFoldDB" id="A0A1X2H1N0"/>
<name>A0A1X2H1N0_SYNRA</name>
<feature type="region of interest" description="Disordered" evidence="1">
    <location>
        <begin position="187"/>
        <end position="210"/>
    </location>
</feature>
<proteinExistence type="predicted"/>
<feature type="compositionally biased region" description="Basic and acidic residues" evidence="1">
    <location>
        <begin position="199"/>
        <end position="210"/>
    </location>
</feature>
<reference evidence="2 3" key="1">
    <citation type="submission" date="2016-07" db="EMBL/GenBank/DDBJ databases">
        <title>Pervasive Adenine N6-methylation of Active Genes in Fungi.</title>
        <authorList>
            <consortium name="DOE Joint Genome Institute"/>
            <person name="Mondo S.J."/>
            <person name="Dannebaum R.O."/>
            <person name="Kuo R.C."/>
            <person name="Labutti K."/>
            <person name="Haridas S."/>
            <person name="Kuo A."/>
            <person name="Salamov A."/>
            <person name="Ahrendt S.R."/>
            <person name="Lipzen A."/>
            <person name="Sullivan W."/>
            <person name="Andreopoulos W.B."/>
            <person name="Clum A."/>
            <person name="Lindquist E."/>
            <person name="Daum C."/>
            <person name="Ramamoorthy G.K."/>
            <person name="Gryganskyi A."/>
            <person name="Culley D."/>
            <person name="Magnuson J.K."/>
            <person name="James T.Y."/>
            <person name="O'Malley M.A."/>
            <person name="Stajich J.E."/>
            <person name="Spatafora J.W."/>
            <person name="Visel A."/>
            <person name="Grigoriev I.V."/>
        </authorList>
    </citation>
    <scope>NUCLEOTIDE SEQUENCE [LARGE SCALE GENOMIC DNA]</scope>
    <source>
        <strain evidence="2 3">NRRL 2496</strain>
    </source>
</reference>
<organism evidence="2 3">
    <name type="scientific">Syncephalastrum racemosum</name>
    <name type="common">Filamentous fungus</name>
    <dbReference type="NCBI Taxonomy" id="13706"/>
    <lineage>
        <taxon>Eukaryota</taxon>
        <taxon>Fungi</taxon>
        <taxon>Fungi incertae sedis</taxon>
        <taxon>Mucoromycota</taxon>
        <taxon>Mucoromycotina</taxon>
        <taxon>Mucoromycetes</taxon>
        <taxon>Mucorales</taxon>
        <taxon>Syncephalastraceae</taxon>
        <taxon>Syncephalastrum</taxon>
    </lineage>
</organism>
<evidence type="ECO:0000313" key="3">
    <source>
        <dbReference type="Proteomes" id="UP000242180"/>
    </source>
</evidence>
<dbReference type="InParanoid" id="A0A1X2H1N0"/>
<sequence>MAVERTYGWKTARADAMEFDARIRDSVVGARKSEASAWRVFVLAGGNTPLLLSNVFVTSSTRLDTEKPPIVGAVSAGFQMSILKHSLATKIFVDDQCLEANLAMAADAETGRISDTSILYQLRQIRSKFDHPSAYSLCPASWPLTQVHVCQPFTIFTFGDHDKGRYAAANLSFSSPSSSVGSLVCPPTTTSPAVSRCRTQSEERKSIAVS</sequence>
<gene>
    <name evidence="2" type="ORF">BCR43DRAFT_104468</name>
</gene>
<dbReference type="EMBL" id="MCGN01000011">
    <property type="protein sequence ID" value="ORY91323.1"/>
    <property type="molecule type" value="Genomic_DNA"/>
</dbReference>
<keyword evidence="3" id="KW-1185">Reference proteome</keyword>